<name>A0ABR2HE49_9EUKA</name>
<accession>A0ABR2HE49</accession>
<evidence type="ECO:0000313" key="1">
    <source>
        <dbReference type="EMBL" id="KAK8845680.1"/>
    </source>
</evidence>
<gene>
    <name evidence="1" type="ORF">M9Y10_020598</name>
</gene>
<sequence length="339" mass="40277">MNLKICFYFSLSVLFFLTAFLFLPSIQNKFIIIQDFRFEFLKEPKEICNKIKFSLNNTNISCSFLCIKNLPIGQFGNHVIELLHAYQFAKYIGLSSIIFQHYFMDQIKPFKYKDITIEIATIPYKYYRNHCISIDFYHSLPNLPRIPFEIDQKFKKWYLKRFSKISIPNDTLTIYIRSGSIFDRGYVHRFYGQPPCNYYKDVIKMRNWSDIRIIASDDKNPCVNIIREMGAKFEQHSFDDDFSYLINSKNLVISRGSFSYAVILFSYGIKKLYTFNSPSSRLVDHMNCVPSEKFIQLVLTDWKNSDLQRELIRNSSCMKWEFIPHGNQNLEAFLHERSI</sequence>
<dbReference type="EMBL" id="JAPFFF010000030">
    <property type="protein sequence ID" value="KAK8845680.1"/>
    <property type="molecule type" value="Genomic_DNA"/>
</dbReference>
<proteinExistence type="predicted"/>
<reference evidence="1 2" key="1">
    <citation type="submission" date="2024-04" db="EMBL/GenBank/DDBJ databases">
        <title>Tritrichomonas musculus Genome.</title>
        <authorList>
            <person name="Alves-Ferreira E."/>
            <person name="Grigg M."/>
            <person name="Lorenzi H."/>
            <person name="Galac M."/>
        </authorList>
    </citation>
    <scope>NUCLEOTIDE SEQUENCE [LARGE SCALE GENOMIC DNA]</scope>
    <source>
        <strain evidence="1 2">EAF2021</strain>
    </source>
</reference>
<organism evidence="1 2">
    <name type="scientific">Tritrichomonas musculus</name>
    <dbReference type="NCBI Taxonomy" id="1915356"/>
    <lineage>
        <taxon>Eukaryota</taxon>
        <taxon>Metamonada</taxon>
        <taxon>Parabasalia</taxon>
        <taxon>Tritrichomonadida</taxon>
        <taxon>Tritrichomonadidae</taxon>
        <taxon>Tritrichomonas</taxon>
    </lineage>
</organism>
<protein>
    <submittedName>
        <fullName evidence="1">Uncharacterized protein</fullName>
    </submittedName>
</protein>
<keyword evidence="2" id="KW-1185">Reference proteome</keyword>
<dbReference type="Proteomes" id="UP001470230">
    <property type="component" value="Unassembled WGS sequence"/>
</dbReference>
<comment type="caution">
    <text evidence="1">The sequence shown here is derived from an EMBL/GenBank/DDBJ whole genome shotgun (WGS) entry which is preliminary data.</text>
</comment>
<evidence type="ECO:0000313" key="2">
    <source>
        <dbReference type="Proteomes" id="UP001470230"/>
    </source>
</evidence>